<dbReference type="Gene3D" id="3.40.50.720">
    <property type="entry name" value="NAD(P)-binding Rossmann-like Domain"/>
    <property type="match status" value="1"/>
</dbReference>
<dbReference type="InterPro" id="IPR002347">
    <property type="entry name" value="SDR_fam"/>
</dbReference>
<gene>
    <name evidence="1" type="ORF">SAMN07250955_11770</name>
</gene>
<dbReference type="InterPro" id="IPR036291">
    <property type="entry name" value="NAD(P)-bd_dom_sf"/>
</dbReference>
<name>A0A212RZ31_9PROT</name>
<reference evidence="1 2" key="1">
    <citation type="submission" date="2017-06" db="EMBL/GenBank/DDBJ databases">
        <authorList>
            <person name="Kim H.J."/>
            <person name="Triplett B.A."/>
        </authorList>
    </citation>
    <scope>NUCLEOTIDE SEQUENCE [LARGE SCALE GENOMIC DNA]</scope>
    <source>
        <strain evidence="1 2">B29T1</strain>
    </source>
</reference>
<dbReference type="AlphaFoldDB" id="A0A212RZ31"/>
<evidence type="ECO:0000313" key="1">
    <source>
        <dbReference type="EMBL" id="SNB77982.1"/>
    </source>
</evidence>
<dbReference type="SUPFAM" id="SSF51735">
    <property type="entry name" value="NAD(P)-binding Rossmann-fold domains"/>
    <property type="match status" value="1"/>
</dbReference>
<keyword evidence="2" id="KW-1185">Reference proteome</keyword>
<proteinExistence type="predicted"/>
<dbReference type="EMBL" id="FYEH01000017">
    <property type="protein sequence ID" value="SNB77982.1"/>
    <property type="molecule type" value="Genomic_DNA"/>
</dbReference>
<accession>A0A212RZ31</accession>
<dbReference type="Proteomes" id="UP000197065">
    <property type="component" value="Unassembled WGS sequence"/>
</dbReference>
<sequence length="120" mass="12403">MAREAGARHCGLALEVTDALVTRAIMTEAALGPCGLAIVCANASLSTMNRGETLILAEWHANIAANAKAAFLANQAANRHWLADGQPGVIVNTASLADKIGARCSPIMPPASSPSWDSPR</sequence>
<protein>
    <submittedName>
        <fullName evidence="1">Short chain dehydrogenase</fullName>
    </submittedName>
</protein>
<dbReference type="Pfam" id="PF00106">
    <property type="entry name" value="adh_short"/>
    <property type="match status" value="1"/>
</dbReference>
<evidence type="ECO:0000313" key="2">
    <source>
        <dbReference type="Proteomes" id="UP000197065"/>
    </source>
</evidence>
<organism evidence="1 2">
    <name type="scientific">Arboricoccus pini</name>
    <dbReference type="NCBI Taxonomy" id="1963835"/>
    <lineage>
        <taxon>Bacteria</taxon>
        <taxon>Pseudomonadati</taxon>
        <taxon>Pseudomonadota</taxon>
        <taxon>Alphaproteobacteria</taxon>
        <taxon>Geminicoccales</taxon>
        <taxon>Geminicoccaceae</taxon>
        <taxon>Arboricoccus</taxon>
    </lineage>
</organism>